<dbReference type="Gene3D" id="1.10.3210.10">
    <property type="entry name" value="Hypothetical protein af1432"/>
    <property type="match status" value="1"/>
</dbReference>
<accession>A0ABV8V2U9</accession>
<name>A0ABV8V2U9_9GAMM</name>
<dbReference type="InterPro" id="IPR013976">
    <property type="entry name" value="HDOD"/>
</dbReference>
<reference evidence="3" key="1">
    <citation type="journal article" date="2019" name="Int. J. Syst. Evol. Microbiol.">
        <title>The Global Catalogue of Microorganisms (GCM) 10K type strain sequencing project: providing services to taxonomists for standard genome sequencing and annotation.</title>
        <authorList>
            <consortium name="The Broad Institute Genomics Platform"/>
            <consortium name="The Broad Institute Genome Sequencing Center for Infectious Disease"/>
            <person name="Wu L."/>
            <person name="Ma J."/>
        </authorList>
    </citation>
    <scope>NUCLEOTIDE SEQUENCE [LARGE SCALE GENOMIC DNA]</scope>
    <source>
        <strain evidence="3">CECT 8570</strain>
    </source>
</reference>
<dbReference type="PANTHER" id="PTHR33525:SF6">
    <property type="entry name" value="HDOD DOMAIN-CONTAINING PROTEIN"/>
    <property type="match status" value="1"/>
</dbReference>
<proteinExistence type="predicted"/>
<sequence>MSAPVIEITAEQVNAILKGISIPPQPQIMVDLQMEQFDPNCSIDHIAKLISQDVGLSGCILKTVNSPFFGLSNKITSIKQAVNLLGIKTVINLVNAQSIKGALSDEQIVALGKFWDSAIDIAQVSTHIAKQIGFDAPDEAYSLGLFHNCGIPLLMMRFANYAEVMERSYTSSDKSVTDVENEFLATNHSVVGYYVAKSWKLPIHLCEAIHQHHQVNKILSEEKADNRKKTLLAILKMAETICKNYKTLGNQDTDYEWQRISDNILVYVGLSQYDFETLCQHIYDMGLGGQ</sequence>
<protein>
    <submittedName>
        <fullName evidence="2">HDOD domain-containing protein</fullName>
    </submittedName>
</protein>
<keyword evidence="3" id="KW-1185">Reference proteome</keyword>
<evidence type="ECO:0000259" key="1">
    <source>
        <dbReference type="PROSITE" id="PS51833"/>
    </source>
</evidence>
<dbReference type="RefSeq" id="WP_290259832.1">
    <property type="nucleotide sequence ID" value="NZ_JAUFQG010000004.1"/>
</dbReference>
<organism evidence="2 3">
    <name type="scientific">Simiduia curdlanivorans</name>
    <dbReference type="NCBI Taxonomy" id="1492769"/>
    <lineage>
        <taxon>Bacteria</taxon>
        <taxon>Pseudomonadati</taxon>
        <taxon>Pseudomonadota</taxon>
        <taxon>Gammaproteobacteria</taxon>
        <taxon>Cellvibrionales</taxon>
        <taxon>Cellvibrionaceae</taxon>
        <taxon>Simiduia</taxon>
    </lineage>
</organism>
<dbReference type="Proteomes" id="UP001595840">
    <property type="component" value="Unassembled WGS sequence"/>
</dbReference>
<dbReference type="PANTHER" id="PTHR33525">
    <property type="match status" value="1"/>
</dbReference>
<comment type="caution">
    <text evidence="2">The sequence shown here is derived from an EMBL/GenBank/DDBJ whole genome shotgun (WGS) entry which is preliminary data.</text>
</comment>
<feature type="domain" description="HDOD" evidence="1">
    <location>
        <begin position="22"/>
        <end position="215"/>
    </location>
</feature>
<dbReference type="EMBL" id="JBHSCX010000003">
    <property type="protein sequence ID" value="MFC4361359.1"/>
    <property type="molecule type" value="Genomic_DNA"/>
</dbReference>
<dbReference type="Pfam" id="PF08668">
    <property type="entry name" value="HDOD"/>
    <property type="match status" value="1"/>
</dbReference>
<dbReference type="SUPFAM" id="SSF109604">
    <property type="entry name" value="HD-domain/PDEase-like"/>
    <property type="match status" value="1"/>
</dbReference>
<dbReference type="InterPro" id="IPR052340">
    <property type="entry name" value="RNase_Y/CdgJ"/>
</dbReference>
<dbReference type="PROSITE" id="PS51833">
    <property type="entry name" value="HDOD"/>
    <property type="match status" value="1"/>
</dbReference>
<evidence type="ECO:0000313" key="2">
    <source>
        <dbReference type="EMBL" id="MFC4361359.1"/>
    </source>
</evidence>
<evidence type="ECO:0000313" key="3">
    <source>
        <dbReference type="Proteomes" id="UP001595840"/>
    </source>
</evidence>
<gene>
    <name evidence="2" type="ORF">ACFOX3_03540</name>
</gene>